<evidence type="ECO:0000313" key="3">
    <source>
        <dbReference type="EMBL" id="PTM93377.1"/>
    </source>
</evidence>
<reference evidence="3 4" key="1">
    <citation type="submission" date="2018-04" db="EMBL/GenBank/DDBJ databases">
        <title>Genomic Encyclopedia of Type Strains, Phase IV (KMG-IV): sequencing the most valuable type-strain genomes for metagenomic binning, comparative biology and taxonomic classification.</title>
        <authorList>
            <person name="Goeker M."/>
        </authorList>
    </citation>
    <scope>NUCLEOTIDE SEQUENCE [LARGE SCALE GENOMIC DNA]</scope>
    <source>
        <strain evidence="3 4">DSM 7138</strain>
    </source>
</reference>
<feature type="transmembrane region" description="Helical" evidence="1">
    <location>
        <begin position="156"/>
        <end position="176"/>
    </location>
</feature>
<keyword evidence="1" id="KW-0812">Transmembrane</keyword>
<dbReference type="Pfam" id="PF00892">
    <property type="entry name" value="EamA"/>
    <property type="match status" value="2"/>
</dbReference>
<comment type="caution">
    <text evidence="3">The sequence shown here is derived from an EMBL/GenBank/DDBJ whole genome shotgun (WGS) entry which is preliminary data.</text>
</comment>
<evidence type="ECO:0000313" key="4">
    <source>
        <dbReference type="Proteomes" id="UP000241247"/>
    </source>
</evidence>
<dbReference type="InterPro" id="IPR037185">
    <property type="entry name" value="EmrE-like"/>
</dbReference>
<keyword evidence="1" id="KW-1133">Transmembrane helix</keyword>
<name>A0A2T5B313_MYCDI</name>
<dbReference type="PANTHER" id="PTHR22911">
    <property type="entry name" value="ACYL-MALONYL CONDENSING ENZYME-RELATED"/>
    <property type="match status" value="1"/>
</dbReference>
<accession>A0A2T5B313</accession>
<feature type="transmembrane region" description="Helical" evidence="1">
    <location>
        <begin position="273"/>
        <end position="291"/>
    </location>
</feature>
<dbReference type="OrthoDB" id="7818056at2"/>
<feature type="transmembrane region" description="Helical" evidence="1">
    <location>
        <begin position="134"/>
        <end position="150"/>
    </location>
</feature>
<feature type="domain" description="EamA" evidence="2">
    <location>
        <begin position="17"/>
        <end position="148"/>
    </location>
</feature>
<dbReference type="RefSeq" id="WP_108003723.1">
    <property type="nucleotide sequence ID" value="NZ_PZZZ01000006.1"/>
</dbReference>
<feature type="transmembrane region" description="Helical" evidence="1">
    <location>
        <begin position="248"/>
        <end position="267"/>
    </location>
</feature>
<feature type="transmembrane region" description="Helical" evidence="1">
    <location>
        <begin position="85"/>
        <end position="102"/>
    </location>
</feature>
<dbReference type="AlphaFoldDB" id="A0A2T5B313"/>
<organism evidence="3 4">
    <name type="scientific">Mycoplana dimorpha</name>
    <dbReference type="NCBI Taxonomy" id="28320"/>
    <lineage>
        <taxon>Bacteria</taxon>
        <taxon>Pseudomonadati</taxon>
        <taxon>Pseudomonadota</taxon>
        <taxon>Alphaproteobacteria</taxon>
        <taxon>Hyphomicrobiales</taxon>
        <taxon>Rhizobiaceae</taxon>
        <taxon>Mycoplana</taxon>
    </lineage>
</organism>
<feature type="transmembrane region" description="Helical" evidence="1">
    <location>
        <begin position="45"/>
        <end position="65"/>
    </location>
</feature>
<evidence type="ECO:0000256" key="1">
    <source>
        <dbReference type="SAM" id="Phobius"/>
    </source>
</evidence>
<keyword evidence="4" id="KW-1185">Reference proteome</keyword>
<dbReference type="SUPFAM" id="SSF103481">
    <property type="entry name" value="Multidrug resistance efflux transporter EmrE"/>
    <property type="match status" value="2"/>
</dbReference>
<feature type="transmembrane region" description="Helical" evidence="1">
    <location>
        <begin position="20"/>
        <end position="39"/>
    </location>
</feature>
<proteinExistence type="predicted"/>
<protein>
    <submittedName>
        <fullName evidence="3">EamA domain-containing membrane protein RarD</fullName>
    </submittedName>
</protein>
<keyword evidence="1" id="KW-0472">Membrane</keyword>
<dbReference type="Gene3D" id="1.10.3730.20">
    <property type="match status" value="1"/>
</dbReference>
<feature type="domain" description="EamA" evidence="2">
    <location>
        <begin position="160"/>
        <end position="290"/>
    </location>
</feature>
<feature type="transmembrane region" description="Helical" evidence="1">
    <location>
        <begin position="188"/>
        <end position="206"/>
    </location>
</feature>
<evidence type="ECO:0000259" key="2">
    <source>
        <dbReference type="Pfam" id="PF00892"/>
    </source>
</evidence>
<dbReference type="Proteomes" id="UP000241247">
    <property type="component" value="Unassembled WGS sequence"/>
</dbReference>
<dbReference type="InterPro" id="IPR000620">
    <property type="entry name" value="EamA_dom"/>
</dbReference>
<dbReference type="PANTHER" id="PTHR22911:SF135">
    <property type="entry name" value="BLR4310 PROTEIN"/>
    <property type="match status" value="1"/>
</dbReference>
<feature type="transmembrane region" description="Helical" evidence="1">
    <location>
        <begin position="108"/>
        <end position="127"/>
    </location>
</feature>
<sequence length="302" mass="32725">MTDLTLSSASPSSSTRAGVLLMLLSIMMFALNDVLGKWLVSTYSAPQLILIRSVAAVAVLLPFFWRSGWRKLVSVERPLLQALRALLCAVEATAFYYVVGHMPLADTITYWLAAPIYVAALSPLMLGEKVGWRRWTAILVGFAGVVVALEPSAASFTLPALVALAGSFAFTFTMIFARSLRGTPDTTLAFWQMAVAVVFSVVAIGIDPTGWIPVRPVDFGLLALLGVVAMSAHMLVNRSLKLADAATIVPLNYTMLVWGILLGWLFFGDVPRGAMLVGAVLIVASGLFIFFREQKLKQADRR</sequence>
<dbReference type="GO" id="GO:0016020">
    <property type="term" value="C:membrane"/>
    <property type="evidence" value="ECO:0007669"/>
    <property type="project" value="InterPro"/>
</dbReference>
<feature type="transmembrane region" description="Helical" evidence="1">
    <location>
        <begin position="218"/>
        <end position="236"/>
    </location>
</feature>
<gene>
    <name evidence="3" type="ORF">C7449_10662</name>
</gene>
<dbReference type="EMBL" id="PZZZ01000006">
    <property type="protein sequence ID" value="PTM93377.1"/>
    <property type="molecule type" value="Genomic_DNA"/>
</dbReference>